<dbReference type="Proteomes" id="UP000593765">
    <property type="component" value="Chromosome"/>
</dbReference>
<feature type="region of interest" description="Disordered" evidence="1">
    <location>
        <begin position="34"/>
        <end position="60"/>
    </location>
</feature>
<proteinExistence type="predicted"/>
<keyword evidence="4" id="KW-1185">Reference proteome</keyword>
<evidence type="ECO:0000256" key="1">
    <source>
        <dbReference type="SAM" id="MobiDB-lite"/>
    </source>
</evidence>
<feature type="region of interest" description="Disordered" evidence="1">
    <location>
        <begin position="179"/>
        <end position="206"/>
    </location>
</feature>
<feature type="chain" id="PRO_5034340311" evidence="2">
    <location>
        <begin position="34"/>
        <end position="355"/>
    </location>
</feature>
<evidence type="ECO:0000313" key="4">
    <source>
        <dbReference type="Proteomes" id="UP000593765"/>
    </source>
</evidence>
<dbReference type="AlphaFoldDB" id="A0A7M2WTU4"/>
<dbReference type="SUPFAM" id="SSF52964">
    <property type="entry name" value="TolB, N-terminal domain"/>
    <property type="match status" value="1"/>
</dbReference>
<reference evidence="3 4" key="1">
    <citation type="submission" date="2020-10" db="EMBL/GenBank/DDBJ databases">
        <title>Wide distribution of Phycisphaera-like planctomycetes from WD2101 soil group in peatlands and genome analysis of the first cultivated representative.</title>
        <authorList>
            <person name="Dedysh S.N."/>
            <person name="Beletsky A.V."/>
            <person name="Ivanova A."/>
            <person name="Kulichevskaya I.S."/>
            <person name="Suzina N.E."/>
            <person name="Philippov D.A."/>
            <person name="Rakitin A.L."/>
            <person name="Mardanov A.V."/>
            <person name="Ravin N.V."/>
        </authorList>
    </citation>
    <scope>NUCLEOTIDE SEQUENCE [LARGE SCALE GENOMIC DNA]</scope>
    <source>
        <strain evidence="3 4">M1803</strain>
    </source>
</reference>
<gene>
    <name evidence="3" type="ORF">IPV69_22390</name>
</gene>
<evidence type="ECO:0000313" key="3">
    <source>
        <dbReference type="EMBL" id="QOV88945.1"/>
    </source>
</evidence>
<dbReference type="Gene3D" id="3.40.50.10070">
    <property type="entry name" value="TolB, N-terminal domain"/>
    <property type="match status" value="1"/>
</dbReference>
<dbReference type="EMBL" id="CP063458">
    <property type="protein sequence ID" value="QOV88945.1"/>
    <property type="molecule type" value="Genomic_DNA"/>
</dbReference>
<accession>A0A7M2WTU4</accession>
<feature type="compositionally biased region" description="Low complexity" evidence="1">
    <location>
        <begin position="38"/>
        <end position="60"/>
    </location>
</feature>
<dbReference type="RefSeq" id="WP_206291956.1">
    <property type="nucleotide sequence ID" value="NZ_CP063458.1"/>
</dbReference>
<evidence type="ECO:0000256" key="2">
    <source>
        <dbReference type="SAM" id="SignalP"/>
    </source>
</evidence>
<protein>
    <submittedName>
        <fullName evidence="3">Uncharacterized protein</fullName>
    </submittedName>
</protein>
<keyword evidence="2" id="KW-0732">Signal</keyword>
<organism evidence="3 4">
    <name type="scientific">Humisphaera borealis</name>
    <dbReference type="NCBI Taxonomy" id="2807512"/>
    <lineage>
        <taxon>Bacteria</taxon>
        <taxon>Pseudomonadati</taxon>
        <taxon>Planctomycetota</taxon>
        <taxon>Phycisphaerae</taxon>
        <taxon>Tepidisphaerales</taxon>
        <taxon>Tepidisphaeraceae</taxon>
        <taxon>Humisphaera</taxon>
    </lineage>
</organism>
<feature type="signal peptide" evidence="2">
    <location>
        <begin position="1"/>
        <end position="33"/>
    </location>
</feature>
<sequence length="355" mass="35930">MSYRHLTRPLSLLRCSAGFAVAAMLAVGSPVHAADGDAGAPVKAPTTTTPGTNAPGTNTPATKVAVLSVGTSSDDAESQKMASAVQQSLTNELALTGAKAAVSQSSNDAETRIKTARDAGAIYAVAGDIQAVAGSVRIVGQVYDVKSGKVIAPLQATGPAAEFFGVQDEFVRQARAAIPTTGGSVPPSSPATPSTTGLAPSQSAVSTIPPVSGSHWAGFATAGTTSAPPVVYAAPAPIAPPPPLYGGTRQPYYGGGGYSESGYYYPLPDGYVFPQLGTGRTEYLGYMGVSIIPPPPTVPRSAGSLGSVTSRQPTGPTPLPAYNQSIYKYKNPNTRFAAPVGMPQRAAAPTLRPGT</sequence>
<feature type="compositionally biased region" description="Polar residues" evidence="1">
    <location>
        <begin position="304"/>
        <end position="314"/>
    </location>
</feature>
<feature type="region of interest" description="Disordered" evidence="1">
    <location>
        <begin position="300"/>
        <end position="324"/>
    </location>
</feature>
<name>A0A7M2WTU4_9BACT</name>
<feature type="compositionally biased region" description="Low complexity" evidence="1">
    <location>
        <begin position="179"/>
        <end position="201"/>
    </location>
</feature>
<dbReference type="KEGG" id="hbs:IPV69_22390"/>